<evidence type="ECO:0000313" key="4">
    <source>
        <dbReference type="Proteomes" id="UP001165121"/>
    </source>
</evidence>
<feature type="coiled-coil region" evidence="1">
    <location>
        <begin position="120"/>
        <end position="147"/>
    </location>
</feature>
<accession>A0A9W7D5E0</accession>
<sequence>MIVPSFRAFCIRNQVRNERLCNSIQYRACHTVLAQSAMSFLECPSDPETLAEALAFVDGFDFSGDDHSTDECSNGCDIGAERHVSRRRGSQGGGAGAASPEKFEKDKSRRKSAMYSARLRAKKKNEMQQLREQVTQLQMQLERLRKAKLPWSAVTGSDRLVKLKAMNSVIVTGCSKSIQAYQRQQAEKLNAQLKALLGKVVNRSRPRQDAFRNLQSLGCEIKTAAGAPSTILMGASLRGNDVTPLLGESALCSLTPLSSDMDAASRLIWRGMQLKGSKCCKYHVHRLHVNASAIAKSFFLTLGDDPTRCTLHGAAFARKFEETDRILYIWTTAMVPSQQESGGTYWSTKSWKLRIREKGWAMLSRSLNDLDHESVFRTFYEISSELGDVGRTADPTSLTMADYDRIGNAVVNLLSGDLRKFHERIQNNLLADTSIG</sequence>
<protein>
    <submittedName>
        <fullName evidence="3">Unnamed protein product</fullName>
    </submittedName>
</protein>
<dbReference type="AlphaFoldDB" id="A0A9W7D5E0"/>
<proteinExistence type="predicted"/>
<gene>
    <name evidence="3" type="ORF">Pfra01_002366000</name>
</gene>
<dbReference type="EMBL" id="BSXT01003881">
    <property type="protein sequence ID" value="GMF55962.1"/>
    <property type="molecule type" value="Genomic_DNA"/>
</dbReference>
<name>A0A9W7D5E0_9STRA</name>
<comment type="caution">
    <text evidence="3">The sequence shown here is derived from an EMBL/GenBank/DDBJ whole genome shotgun (WGS) entry which is preliminary data.</text>
</comment>
<dbReference type="OrthoDB" id="95711at2759"/>
<feature type="region of interest" description="Disordered" evidence="2">
    <location>
        <begin position="83"/>
        <end position="111"/>
    </location>
</feature>
<organism evidence="3 4">
    <name type="scientific">Phytophthora fragariaefolia</name>
    <dbReference type="NCBI Taxonomy" id="1490495"/>
    <lineage>
        <taxon>Eukaryota</taxon>
        <taxon>Sar</taxon>
        <taxon>Stramenopiles</taxon>
        <taxon>Oomycota</taxon>
        <taxon>Peronosporomycetes</taxon>
        <taxon>Peronosporales</taxon>
        <taxon>Peronosporaceae</taxon>
        <taxon>Phytophthora</taxon>
    </lineage>
</organism>
<dbReference type="Proteomes" id="UP001165121">
    <property type="component" value="Unassembled WGS sequence"/>
</dbReference>
<reference evidence="3" key="1">
    <citation type="submission" date="2023-04" db="EMBL/GenBank/DDBJ databases">
        <title>Phytophthora fragariaefolia NBRC 109709.</title>
        <authorList>
            <person name="Ichikawa N."/>
            <person name="Sato H."/>
            <person name="Tonouchi N."/>
        </authorList>
    </citation>
    <scope>NUCLEOTIDE SEQUENCE</scope>
    <source>
        <strain evidence="3">NBRC 109709</strain>
    </source>
</reference>
<evidence type="ECO:0000313" key="3">
    <source>
        <dbReference type="EMBL" id="GMF55962.1"/>
    </source>
</evidence>
<keyword evidence="4" id="KW-1185">Reference proteome</keyword>
<keyword evidence="1" id="KW-0175">Coiled coil</keyword>
<evidence type="ECO:0000256" key="2">
    <source>
        <dbReference type="SAM" id="MobiDB-lite"/>
    </source>
</evidence>
<evidence type="ECO:0000256" key="1">
    <source>
        <dbReference type="SAM" id="Coils"/>
    </source>
</evidence>